<feature type="compositionally biased region" description="Basic and acidic residues" evidence="1">
    <location>
        <begin position="138"/>
        <end position="150"/>
    </location>
</feature>
<feature type="region of interest" description="Disordered" evidence="1">
    <location>
        <begin position="127"/>
        <end position="162"/>
    </location>
</feature>
<gene>
    <name evidence="2" type="ORF">WJX75_008779</name>
</gene>
<feature type="region of interest" description="Disordered" evidence="1">
    <location>
        <begin position="1"/>
        <end position="30"/>
    </location>
</feature>
<evidence type="ECO:0000313" key="2">
    <source>
        <dbReference type="EMBL" id="KAK9917841.1"/>
    </source>
</evidence>
<comment type="caution">
    <text evidence="2">The sequence shown here is derived from an EMBL/GenBank/DDBJ whole genome shotgun (WGS) entry which is preliminary data.</text>
</comment>
<evidence type="ECO:0000313" key="3">
    <source>
        <dbReference type="Proteomes" id="UP001491310"/>
    </source>
</evidence>
<keyword evidence="3" id="KW-1185">Reference proteome</keyword>
<protein>
    <submittedName>
        <fullName evidence="2">Uncharacterized protein</fullName>
    </submittedName>
</protein>
<feature type="compositionally biased region" description="Acidic residues" evidence="1">
    <location>
        <begin position="151"/>
        <end position="161"/>
    </location>
</feature>
<accession>A0ABR2Z288</accession>
<feature type="compositionally biased region" description="Basic and acidic residues" evidence="1">
    <location>
        <begin position="81"/>
        <end position="98"/>
    </location>
</feature>
<organism evidence="2 3">
    <name type="scientific">Coccomyxa subellipsoidea</name>
    <dbReference type="NCBI Taxonomy" id="248742"/>
    <lineage>
        <taxon>Eukaryota</taxon>
        <taxon>Viridiplantae</taxon>
        <taxon>Chlorophyta</taxon>
        <taxon>core chlorophytes</taxon>
        <taxon>Trebouxiophyceae</taxon>
        <taxon>Trebouxiophyceae incertae sedis</taxon>
        <taxon>Coccomyxaceae</taxon>
        <taxon>Coccomyxa</taxon>
    </lineage>
</organism>
<feature type="compositionally biased region" description="Basic residues" evidence="1">
    <location>
        <begin position="71"/>
        <end position="80"/>
    </location>
</feature>
<dbReference type="EMBL" id="JALJOT010000002">
    <property type="protein sequence ID" value="KAK9917841.1"/>
    <property type="molecule type" value="Genomic_DNA"/>
</dbReference>
<name>A0ABR2Z288_9CHLO</name>
<reference evidence="2 3" key="1">
    <citation type="journal article" date="2024" name="Nat. Commun.">
        <title>Phylogenomics reveals the evolutionary origins of lichenization in chlorophyte algae.</title>
        <authorList>
            <person name="Puginier C."/>
            <person name="Libourel C."/>
            <person name="Otte J."/>
            <person name="Skaloud P."/>
            <person name="Haon M."/>
            <person name="Grisel S."/>
            <person name="Petersen M."/>
            <person name="Berrin J.G."/>
            <person name="Delaux P.M."/>
            <person name="Dal Grande F."/>
            <person name="Keller J."/>
        </authorList>
    </citation>
    <scope>NUCLEOTIDE SEQUENCE [LARGE SCALE GENOMIC DNA]</scope>
    <source>
        <strain evidence="2 3">SAG 216-7</strain>
    </source>
</reference>
<evidence type="ECO:0000256" key="1">
    <source>
        <dbReference type="SAM" id="MobiDB-lite"/>
    </source>
</evidence>
<feature type="region of interest" description="Disordered" evidence="1">
    <location>
        <begin position="61"/>
        <end position="98"/>
    </location>
</feature>
<dbReference type="Proteomes" id="UP001491310">
    <property type="component" value="Unassembled WGS sequence"/>
</dbReference>
<sequence>MGAKRKMRETDEKSESADEDEDDFERDADGLSLYERQRLELIERNRQRMIALGIPAAVTALEKLAPAAKPKPPRRKKMPREHREPTRQSSRLRGEEAHGSASELALFVINDECPRCGKVQTKGHKQHLAHCSGRPQRPAHDDGADDKDVAKDEEDEEEELAEVQVSKEAERMQRMDDKLKSLQLNGLVEFSDKAAKFVVLGSTKNHYIHQCKHIRLVLTQLDIGDKSSDWHQAVEAKDINSLAGHNVSDMALQN</sequence>
<proteinExistence type="predicted"/>
<feature type="compositionally biased region" description="Acidic residues" evidence="1">
    <location>
        <begin position="17"/>
        <end position="26"/>
    </location>
</feature>